<dbReference type="RefSeq" id="WP_005548670.1">
    <property type="nucleotide sequence ID" value="NZ_JAMDLX010000047.1"/>
</dbReference>
<comment type="caution">
    <text evidence="1">The sequence shown here is derived from an EMBL/GenBank/DDBJ whole genome shotgun (WGS) entry which is preliminary data.</text>
</comment>
<keyword evidence="2" id="KW-1185">Reference proteome</keyword>
<organism evidence="1 2">
    <name type="scientific">Paenibacillus alvei</name>
    <name type="common">Bacillus alvei</name>
    <dbReference type="NCBI Taxonomy" id="44250"/>
    <lineage>
        <taxon>Bacteria</taxon>
        <taxon>Bacillati</taxon>
        <taxon>Bacillota</taxon>
        <taxon>Bacilli</taxon>
        <taxon>Bacillales</taxon>
        <taxon>Paenibacillaceae</taxon>
        <taxon>Paenibacillus</taxon>
    </lineage>
</organism>
<gene>
    <name evidence="1" type="ORF">M5X12_25420</name>
</gene>
<sequence length="166" mass="18870">MTNHATTSIDVILQTAADVDLEMQRLYLIAHIRFRNTSSAPVQLSHILLKLSPSAFVDVSGKVVAPQFAQVYGLHKSRKGKQQTGWRFDREDWFSYGRRSGEYQIESMEPLLLQPSVWNDLRDVHIACDIDRLVEPLQVHAFVIAGDQRFPAENPTSISFRSATME</sequence>
<accession>A0ABT4H5F7</accession>
<evidence type="ECO:0000313" key="2">
    <source>
        <dbReference type="Proteomes" id="UP001527181"/>
    </source>
</evidence>
<proteinExistence type="predicted"/>
<dbReference type="Proteomes" id="UP001527181">
    <property type="component" value="Unassembled WGS sequence"/>
</dbReference>
<name>A0ABT4H5F7_PAEAL</name>
<evidence type="ECO:0000313" key="1">
    <source>
        <dbReference type="EMBL" id="MCY9763854.1"/>
    </source>
</evidence>
<reference evidence="1 2" key="1">
    <citation type="submission" date="2022-05" db="EMBL/GenBank/DDBJ databases">
        <title>Genome Sequencing of Bee-Associated Microbes.</title>
        <authorList>
            <person name="Dunlap C."/>
        </authorList>
    </citation>
    <scope>NUCLEOTIDE SEQUENCE [LARGE SCALE GENOMIC DNA]</scope>
    <source>
        <strain evidence="1 2">NRRL B-04010</strain>
    </source>
</reference>
<dbReference type="GeneID" id="94489972"/>
<protein>
    <submittedName>
        <fullName evidence="1">D-Tyr-tRNAtyr deacylase</fullName>
    </submittedName>
</protein>
<dbReference type="EMBL" id="JAMDNP010000068">
    <property type="protein sequence ID" value="MCY9763854.1"/>
    <property type="molecule type" value="Genomic_DNA"/>
</dbReference>